<name>A8DYQ4_LISMN</name>
<dbReference type="PANTHER" id="PTHR13696">
    <property type="entry name" value="P-LOOP CONTAINING NUCLEOSIDE TRIPHOSPHATE HYDROLASE"/>
    <property type="match status" value="1"/>
</dbReference>
<sequence length="348" mass="40031">MSLSDKFIFLSFYLYYKYITGGERMFNSPAYIEEYKKVQKVLSDNRCRVIINANQKGGVGKTTNTTMEAIILAHVFNKKVLLIDEDMQGNETSFMSKTYDVIEFPMSLMKAIEEGDLTKAIVNLDENIDIIPGSYDMRKMVNFLIGKFKTEEAQTFYLSSLIDKIRDDYDFIFIDVPPSTDLKVDNAVVAADYLVVVQETQQFALEGSNTFISTYLNTLVDDFGSRFKTEIIGILPVLLQKKRKLHEKILETTKEKFGKENIFGTTINNHARLELYGKFGVQFEDHWDRTMFALYTDIVQEMLERMQLIENGSDLDNYQYKPIFYNPKIGKVTALGKEIVVNGSINRS</sequence>
<dbReference type="Gene3D" id="3.40.50.300">
    <property type="entry name" value="P-loop containing nucleotide triphosphate hydrolases"/>
    <property type="match status" value="1"/>
</dbReference>
<accession>A8DYQ4</accession>
<protein>
    <recommendedName>
        <fullName evidence="1">AAA domain-containing protein</fullName>
    </recommendedName>
</protein>
<evidence type="ECO:0000313" key="2">
    <source>
        <dbReference type="EMBL" id="ABV56571.1"/>
    </source>
</evidence>
<reference evidence="2" key="2">
    <citation type="journal article" date="1997" name="Mol. Gen. Genet.">
        <title>The Listeria monocytogenes gene ctpA encodes a putative P-type ATPase involved in copper transport.</title>
        <authorList>
            <person name="Francis M.S."/>
            <person name="Thomas C.J."/>
        </authorList>
    </citation>
    <scope>NUCLEOTIDE SEQUENCE</scope>
    <source>
        <strain evidence="2">DRDC8</strain>
        <plasmid evidence="2">pCT100</plasmid>
    </source>
</reference>
<evidence type="ECO:0000259" key="1">
    <source>
        <dbReference type="Pfam" id="PF13614"/>
    </source>
</evidence>
<dbReference type="EMBL" id="U15554">
    <property type="protein sequence ID" value="ABV56571.1"/>
    <property type="molecule type" value="Genomic_DNA"/>
</dbReference>
<keyword evidence="2" id="KW-0614">Plasmid</keyword>
<dbReference type="InterPro" id="IPR027417">
    <property type="entry name" value="P-loop_NTPase"/>
</dbReference>
<dbReference type="Pfam" id="PF13614">
    <property type="entry name" value="AAA_31"/>
    <property type="match status" value="1"/>
</dbReference>
<dbReference type="AlphaFoldDB" id="A8DYQ4"/>
<dbReference type="CDD" id="cd02042">
    <property type="entry name" value="ParAB_family"/>
    <property type="match status" value="1"/>
</dbReference>
<dbReference type="InterPro" id="IPR025669">
    <property type="entry name" value="AAA_dom"/>
</dbReference>
<geneLocation type="plasmid" evidence="2">
    <name>pCT100</name>
</geneLocation>
<reference evidence="2" key="3">
    <citation type="submission" date="2007-09" db="EMBL/GenBank/DDBJ databases">
        <title>Partial sequence analysis of a large plasmid from Listeria monocytogenes strain DRDC8.</title>
        <authorList>
            <person name="Thomas C.J."/>
            <person name="Bell F.Y."/>
            <person name="Akya A."/>
            <person name="Francis M."/>
            <person name="Webster M."/>
        </authorList>
    </citation>
    <scope>NUCLEOTIDE SEQUENCE</scope>
    <source>
        <strain evidence="2">DRDC8</strain>
        <plasmid evidence="2">pCT100</plasmid>
    </source>
</reference>
<dbReference type="NCBIfam" id="NF041283">
    <property type="entry name" value="PrgP"/>
    <property type="match status" value="1"/>
</dbReference>
<proteinExistence type="predicted"/>
<gene>
    <name evidence="2" type="ORF">pCT0031</name>
</gene>
<feature type="domain" description="AAA" evidence="1">
    <location>
        <begin position="48"/>
        <end position="214"/>
    </location>
</feature>
<dbReference type="InterPro" id="IPR050678">
    <property type="entry name" value="DNA_Partitioning_ATPase"/>
</dbReference>
<dbReference type="PANTHER" id="PTHR13696:SF98">
    <property type="entry name" value="PLASMID PARTITION PROTEIN A"/>
    <property type="match status" value="1"/>
</dbReference>
<organism evidence="2">
    <name type="scientific">Listeria monocytogenes</name>
    <dbReference type="NCBI Taxonomy" id="1639"/>
    <lineage>
        <taxon>Bacteria</taxon>
        <taxon>Bacillati</taxon>
        <taxon>Bacillota</taxon>
        <taxon>Bacilli</taxon>
        <taxon>Bacillales</taxon>
        <taxon>Listeriaceae</taxon>
        <taxon>Listeria</taxon>
    </lineage>
</organism>
<reference evidence="2" key="1">
    <citation type="journal article" date="1997" name="Microb. Pathog.">
        <title>Mutants in the CtpA copper transporting P-type ATPase reduce virulence of Listeria monocytogenes.</title>
        <authorList>
            <person name="Francis M.S."/>
            <person name="Thomas C.J."/>
        </authorList>
    </citation>
    <scope>NUCLEOTIDE SEQUENCE</scope>
    <source>
        <strain evidence="2">DRDC8</strain>
        <plasmid evidence="2">pCT100</plasmid>
    </source>
</reference>
<dbReference type="SUPFAM" id="SSF52540">
    <property type="entry name" value="P-loop containing nucleoside triphosphate hydrolases"/>
    <property type="match status" value="1"/>
</dbReference>